<dbReference type="EMBL" id="CM000760">
    <property type="protein sequence ID" value="KXG40005.1"/>
    <property type="molecule type" value="Genomic_DNA"/>
</dbReference>
<accession>A0A1B6QQ20</accession>
<feature type="region of interest" description="Disordered" evidence="1">
    <location>
        <begin position="127"/>
        <end position="275"/>
    </location>
</feature>
<dbReference type="AlphaFoldDB" id="A0A1B6QQ20"/>
<sequence length="564" mass="62661">MGSSMAPSRRRLVTGPRESELGFLPERFAKALVDPQGMEGGTPTNLSTPGPKRVGCLPAAATQCGAVLGLTRNSGRHAPAIIHVCTPETRLRQWARADKREYQMKGGFWPPPHRAEPFSDSPTIVGGAHQPVCDGRRHTVRSRSRTRPQRQRQFAPYADPTSKNKERTNVTVHTSTVTTHGQWPLTKAGGIGGSNAAPCDDGSPAGERKGEGETQPYRRHPRLRPDISGLAQAAAERRTRSPTALGSGAPPKTLTPRFPASVPHPTPQSLGRQAGRHRPPVVLVLPPATRCPCSKASNRTAPLHDSFASLHDSPVQRYVTPRGPASNVTAVREPTWEPRKAISPLPAINTPPRPIVYNSQLADLESALRSRTRRRIRRTQAHSPVTVRFSRSANLPLLHRRHDPNGSLRRGRRRHRGPPRRDRRGTGPRRHPDAGAQDGSAAASSSAVPGHRPGSGRQAAHRRGAVPAGISPGPAHRRRPCAVRRGDPDLLRLLFPHRRPHRRARRQRRRLPRLRSRIRRCRRRDRSRRRVLDARRRDGRCCLYYSYRFSFVLVCVGDSFFRYS</sequence>
<dbReference type="InParanoid" id="A0A1B6QQ20"/>
<reference evidence="2 3" key="1">
    <citation type="journal article" date="2009" name="Nature">
        <title>The Sorghum bicolor genome and the diversification of grasses.</title>
        <authorList>
            <person name="Paterson A.H."/>
            <person name="Bowers J.E."/>
            <person name="Bruggmann R."/>
            <person name="Dubchak I."/>
            <person name="Grimwood J."/>
            <person name="Gundlach H."/>
            <person name="Haberer G."/>
            <person name="Hellsten U."/>
            <person name="Mitros T."/>
            <person name="Poliakov A."/>
            <person name="Schmutz J."/>
            <person name="Spannagl M."/>
            <person name="Tang H."/>
            <person name="Wang X."/>
            <person name="Wicker T."/>
            <person name="Bharti A.K."/>
            <person name="Chapman J."/>
            <person name="Feltus F.A."/>
            <person name="Gowik U."/>
            <person name="Grigoriev I.V."/>
            <person name="Lyons E."/>
            <person name="Maher C.A."/>
            <person name="Martis M."/>
            <person name="Narechania A."/>
            <person name="Otillar R.P."/>
            <person name="Penning B.W."/>
            <person name="Salamov A.A."/>
            <person name="Wang Y."/>
            <person name="Zhang L."/>
            <person name="Carpita N.C."/>
            <person name="Freeling M."/>
            <person name="Gingle A.R."/>
            <person name="Hash C.T."/>
            <person name="Keller B."/>
            <person name="Klein P."/>
            <person name="Kresovich S."/>
            <person name="McCann M.C."/>
            <person name="Ming R."/>
            <person name="Peterson D.G."/>
            <person name="Mehboob-ur-Rahman"/>
            <person name="Ware D."/>
            <person name="Westhoff P."/>
            <person name="Mayer K.F."/>
            <person name="Messing J."/>
            <person name="Rokhsar D.S."/>
        </authorList>
    </citation>
    <scope>NUCLEOTIDE SEQUENCE [LARGE SCALE GENOMIC DNA]</scope>
    <source>
        <strain evidence="3">cv. BTx623</strain>
    </source>
</reference>
<proteinExistence type="predicted"/>
<feature type="compositionally biased region" description="Basic residues" evidence="1">
    <location>
        <begin position="409"/>
        <end position="429"/>
    </location>
</feature>
<feature type="compositionally biased region" description="Basic residues" evidence="1">
    <location>
        <begin position="138"/>
        <end position="150"/>
    </location>
</feature>
<reference evidence="3" key="2">
    <citation type="journal article" date="2018" name="Plant J.">
        <title>The Sorghum bicolor reference genome: improved assembly, gene annotations, a transcriptome atlas, and signatures of genome organization.</title>
        <authorList>
            <person name="McCormick R.F."/>
            <person name="Truong S.K."/>
            <person name="Sreedasyam A."/>
            <person name="Jenkins J."/>
            <person name="Shu S."/>
            <person name="Sims D."/>
            <person name="Kennedy M."/>
            <person name="Amirebrahimi M."/>
            <person name="Weers B.D."/>
            <person name="McKinley B."/>
            <person name="Mattison A."/>
            <person name="Morishige D.T."/>
            <person name="Grimwood J."/>
            <person name="Schmutz J."/>
            <person name="Mullet J.E."/>
        </authorList>
    </citation>
    <scope>NUCLEOTIDE SEQUENCE [LARGE SCALE GENOMIC DNA]</scope>
    <source>
        <strain evidence="3">cv. BTx623</strain>
    </source>
</reference>
<dbReference type="Gramene" id="KXG40005">
    <property type="protein sequence ID" value="KXG40005"/>
    <property type="gene ID" value="SORBI_3001G476400"/>
</dbReference>
<feature type="compositionally biased region" description="Low complexity" evidence="1">
    <location>
        <begin position="169"/>
        <end position="180"/>
    </location>
</feature>
<organism evidence="2 3">
    <name type="scientific">Sorghum bicolor</name>
    <name type="common">Sorghum</name>
    <name type="synonym">Sorghum vulgare</name>
    <dbReference type="NCBI Taxonomy" id="4558"/>
    <lineage>
        <taxon>Eukaryota</taxon>
        <taxon>Viridiplantae</taxon>
        <taxon>Streptophyta</taxon>
        <taxon>Embryophyta</taxon>
        <taxon>Tracheophyta</taxon>
        <taxon>Spermatophyta</taxon>
        <taxon>Magnoliopsida</taxon>
        <taxon>Liliopsida</taxon>
        <taxon>Poales</taxon>
        <taxon>Poaceae</taxon>
        <taxon>PACMAD clade</taxon>
        <taxon>Panicoideae</taxon>
        <taxon>Andropogonodae</taxon>
        <taxon>Andropogoneae</taxon>
        <taxon>Sorghinae</taxon>
        <taxon>Sorghum</taxon>
    </lineage>
</organism>
<keyword evidence="3" id="KW-1185">Reference proteome</keyword>
<evidence type="ECO:0000256" key="1">
    <source>
        <dbReference type="SAM" id="MobiDB-lite"/>
    </source>
</evidence>
<gene>
    <name evidence="2" type="ORF">SORBI_3001G476400</name>
</gene>
<dbReference type="Proteomes" id="UP000000768">
    <property type="component" value="Chromosome 1"/>
</dbReference>
<evidence type="ECO:0000313" key="3">
    <source>
        <dbReference type="Proteomes" id="UP000000768"/>
    </source>
</evidence>
<evidence type="ECO:0000313" key="2">
    <source>
        <dbReference type="EMBL" id="KXG40005.1"/>
    </source>
</evidence>
<feature type="region of interest" description="Disordered" evidence="1">
    <location>
        <begin position="375"/>
        <end position="483"/>
    </location>
</feature>
<name>A0A1B6QQ20_SORBI</name>
<protein>
    <submittedName>
        <fullName evidence="2">Uncharacterized protein</fullName>
    </submittedName>
</protein>